<name>A0A5J5BWM3_9ASTE</name>
<reference evidence="2 3" key="1">
    <citation type="submission" date="2019-09" db="EMBL/GenBank/DDBJ databases">
        <title>A chromosome-level genome assembly of the Chinese tupelo Nyssa sinensis.</title>
        <authorList>
            <person name="Yang X."/>
            <person name="Kang M."/>
            <person name="Yang Y."/>
            <person name="Xiong H."/>
            <person name="Wang M."/>
            <person name="Zhang Z."/>
            <person name="Wang Z."/>
            <person name="Wu H."/>
            <person name="Ma T."/>
            <person name="Liu J."/>
            <person name="Xi Z."/>
        </authorList>
    </citation>
    <scope>NUCLEOTIDE SEQUENCE [LARGE SCALE GENOMIC DNA]</scope>
    <source>
        <strain evidence="2">J267</strain>
        <tissue evidence="2">Leaf</tissue>
    </source>
</reference>
<dbReference type="EMBL" id="CM018032">
    <property type="protein sequence ID" value="KAA8547054.1"/>
    <property type="molecule type" value="Genomic_DNA"/>
</dbReference>
<feature type="region of interest" description="Disordered" evidence="1">
    <location>
        <begin position="1"/>
        <end position="58"/>
    </location>
</feature>
<keyword evidence="3" id="KW-1185">Reference proteome</keyword>
<feature type="compositionally biased region" description="Polar residues" evidence="1">
    <location>
        <begin position="1"/>
        <end position="11"/>
    </location>
</feature>
<evidence type="ECO:0000256" key="1">
    <source>
        <dbReference type="SAM" id="MobiDB-lite"/>
    </source>
</evidence>
<evidence type="ECO:0000313" key="2">
    <source>
        <dbReference type="EMBL" id="KAA8547054.1"/>
    </source>
</evidence>
<accession>A0A5J5BWM3</accession>
<feature type="compositionally biased region" description="Acidic residues" evidence="1">
    <location>
        <begin position="26"/>
        <end position="41"/>
    </location>
</feature>
<organism evidence="2 3">
    <name type="scientific">Nyssa sinensis</name>
    <dbReference type="NCBI Taxonomy" id="561372"/>
    <lineage>
        <taxon>Eukaryota</taxon>
        <taxon>Viridiplantae</taxon>
        <taxon>Streptophyta</taxon>
        <taxon>Embryophyta</taxon>
        <taxon>Tracheophyta</taxon>
        <taxon>Spermatophyta</taxon>
        <taxon>Magnoliopsida</taxon>
        <taxon>eudicotyledons</taxon>
        <taxon>Gunneridae</taxon>
        <taxon>Pentapetalae</taxon>
        <taxon>asterids</taxon>
        <taxon>Cornales</taxon>
        <taxon>Nyssaceae</taxon>
        <taxon>Nyssa</taxon>
    </lineage>
</organism>
<gene>
    <name evidence="2" type="ORF">F0562_003483</name>
</gene>
<dbReference type="Proteomes" id="UP000325577">
    <property type="component" value="Linkage Group LG1"/>
</dbReference>
<protein>
    <submittedName>
        <fullName evidence="2">Uncharacterized protein</fullName>
    </submittedName>
</protein>
<proteinExistence type="predicted"/>
<evidence type="ECO:0000313" key="3">
    <source>
        <dbReference type="Proteomes" id="UP000325577"/>
    </source>
</evidence>
<sequence>MELESDQTNQIFREHGTYYDPIVVSSDDDDDDDDNDEDDDNSYYGFEEVSGPDNTSSGNIPVMSGIVDEYYSDNDGLVVLDPEMPLFKDFVDLTFPSQHRDTYFVGSESGRPEGHANDEEMVKFSMPCEWNVEDNVVLKDTTPSTVQMIYNSTDKLDQTFENIPIPDFKRSRVTMSTGIDNVMGLYSSSSMDNEYDESLALMLASQELAPDFSAFSYLEPTQLQPEPLAVAMPPSLPISTSNDIIQRCDQYLNYAHIEGPLDDWVSTGVEEGEQKDDAETKE</sequence>
<dbReference type="AlphaFoldDB" id="A0A5J5BWM3"/>